<organism evidence="2 3">
    <name type="scientific">Corchorus olitorius</name>
    <dbReference type="NCBI Taxonomy" id="93759"/>
    <lineage>
        <taxon>Eukaryota</taxon>
        <taxon>Viridiplantae</taxon>
        <taxon>Streptophyta</taxon>
        <taxon>Embryophyta</taxon>
        <taxon>Tracheophyta</taxon>
        <taxon>Spermatophyta</taxon>
        <taxon>Magnoliopsida</taxon>
        <taxon>eudicotyledons</taxon>
        <taxon>Gunneridae</taxon>
        <taxon>Pentapetalae</taxon>
        <taxon>rosids</taxon>
        <taxon>malvids</taxon>
        <taxon>Malvales</taxon>
        <taxon>Malvaceae</taxon>
        <taxon>Grewioideae</taxon>
        <taxon>Apeibeae</taxon>
        <taxon>Corchorus</taxon>
    </lineage>
</organism>
<dbReference type="Proteomes" id="UP000187203">
    <property type="component" value="Unassembled WGS sequence"/>
</dbReference>
<feature type="compositionally biased region" description="Basic and acidic residues" evidence="1">
    <location>
        <begin position="25"/>
        <end position="35"/>
    </location>
</feature>
<sequence length="35" mass="4103">MECQKHADEEKFSAPDQKVSWHATPFEERLKKGTI</sequence>
<proteinExistence type="predicted"/>
<evidence type="ECO:0000256" key="1">
    <source>
        <dbReference type="SAM" id="MobiDB-lite"/>
    </source>
</evidence>
<dbReference type="AlphaFoldDB" id="A0A1R3GR38"/>
<comment type="caution">
    <text evidence="2">The sequence shown here is derived from an EMBL/GenBank/DDBJ whole genome shotgun (WGS) entry which is preliminary data.</text>
</comment>
<evidence type="ECO:0000313" key="2">
    <source>
        <dbReference type="EMBL" id="OMO60526.1"/>
    </source>
</evidence>
<reference evidence="3" key="1">
    <citation type="submission" date="2013-09" db="EMBL/GenBank/DDBJ databases">
        <title>Corchorus olitorius genome sequencing.</title>
        <authorList>
            <person name="Alam M."/>
            <person name="Haque M.S."/>
            <person name="Islam M.S."/>
            <person name="Emdad E.M."/>
            <person name="Islam M.M."/>
            <person name="Ahmed B."/>
            <person name="Halim A."/>
            <person name="Hossen Q.M.M."/>
            <person name="Hossain M.Z."/>
            <person name="Ahmed R."/>
            <person name="Khan M.M."/>
            <person name="Islam R."/>
            <person name="Rashid M.M."/>
            <person name="Khan S.A."/>
            <person name="Rahman M.S."/>
            <person name="Alam M."/>
            <person name="Yahiya A.S."/>
            <person name="Khan M.S."/>
            <person name="Azam M.S."/>
            <person name="Haque T."/>
            <person name="Lashkar M.Z.H."/>
            <person name="Akhand A.I."/>
            <person name="Morshed G."/>
            <person name="Roy S."/>
            <person name="Uddin K.S."/>
            <person name="Rabeya T."/>
            <person name="Hossain A.S."/>
            <person name="Chowdhury A."/>
            <person name="Snigdha A.R."/>
            <person name="Mortoza M.S."/>
            <person name="Matin S.A."/>
            <person name="Hoque S.M.E."/>
            <person name="Islam M.K."/>
            <person name="Roy D.K."/>
            <person name="Haider R."/>
            <person name="Moosa M.M."/>
            <person name="Elias S.M."/>
            <person name="Hasan A.M."/>
            <person name="Jahan S."/>
            <person name="Shafiuddin M."/>
            <person name="Mahmood N."/>
            <person name="Shommy N.S."/>
        </authorList>
    </citation>
    <scope>NUCLEOTIDE SEQUENCE [LARGE SCALE GENOMIC DNA]</scope>
    <source>
        <strain evidence="3">cv. O-4</strain>
    </source>
</reference>
<accession>A0A1R3GR38</accession>
<keyword evidence="3" id="KW-1185">Reference proteome</keyword>
<name>A0A1R3GR38_9ROSI</name>
<feature type="compositionally biased region" description="Basic and acidic residues" evidence="1">
    <location>
        <begin position="1"/>
        <end position="13"/>
    </location>
</feature>
<dbReference type="EMBL" id="AWUE01021881">
    <property type="protein sequence ID" value="OMO60526.1"/>
    <property type="molecule type" value="Genomic_DNA"/>
</dbReference>
<gene>
    <name evidence="2" type="ORF">COLO4_33818</name>
</gene>
<protein>
    <submittedName>
        <fullName evidence="2">Uncharacterized protein</fullName>
    </submittedName>
</protein>
<evidence type="ECO:0000313" key="3">
    <source>
        <dbReference type="Proteomes" id="UP000187203"/>
    </source>
</evidence>
<feature type="region of interest" description="Disordered" evidence="1">
    <location>
        <begin position="1"/>
        <end position="35"/>
    </location>
</feature>